<dbReference type="AlphaFoldDB" id="A0A7Y6A2Z2"/>
<feature type="transmembrane region" description="Helical" evidence="1">
    <location>
        <begin position="25"/>
        <end position="49"/>
    </location>
</feature>
<gene>
    <name evidence="2" type="ORF">HP550_16130</name>
</gene>
<keyword evidence="1" id="KW-0472">Membrane</keyword>
<feature type="transmembrane region" description="Helical" evidence="1">
    <location>
        <begin position="119"/>
        <end position="138"/>
    </location>
</feature>
<evidence type="ECO:0000313" key="2">
    <source>
        <dbReference type="EMBL" id="NUU18781.1"/>
    </source>
</evidence>
<evidence type="ECO:0000256" key="1">
    <source>
        <dbReference type="SAM" id="Phobius"/>
    </source>
</evidence>
<reference evidence="2 3" key="1">
    <citation type="submission" date="2020-05" db="EMBL/GenBank/DDBJ databases">
        <title>Genome Sequencing of Type Strains.</title>
        <authorList>
            <person name="Lemaire J.F."/>
            <person name="Inderbitzin P."/>
            <person name="Gregorio O.A."/>
            <person name="Collins S.B."/>
            <person name="Wespe N."/>
            <person name="Knight-Connoni V."/>
        </authorList>
    </citation>
    <scope>NUCLEOTIDE SEQUENCE [LARGE SCALE GENOMIC DNA]</scope>
    <source>
        <strain evidence="2 3">ATCC 25174</strain>
    </source>
</reference>
<comment type="caution">
    <text evidence="2">The sequence shown here is derived from an EMBL/GenBank/DDBJ whole genome shotgun (WGS) entry which is preliminary data.</text>
</comment>
<proteinExistence type="predicted"/>
<dbReference type="Proteomes" id="UP000565724">
    <property type="component" value="Unassembled WGS sequence"/>
</dbReference>
<organism evidence="2 3">
    <name type="scientific">Cellulomonas humilata</name>
    <dbReference type="NCBI Taxonomy" id="144055"/>
    <lineage>
        <taxon>Bacteria</taxon>
        <taxon>Bacillati</taxon>
        <taxon>Actinomycetota</taxon>
        <taxon>Actinomycetes</taxon>
        <taxon>Micrococcales</taxon>
        <taxon>Cellulomonadaceae</taxon>
        <taxon>Cellulomonas</taxon>
    </lineage>
</organism>
<keyword evidence="3" id="KW-1185">Reference proteome</keyword>
<keyword evidence="1" id="KW-1133">Transmembrane helix</keyword>
<keyword evidence="1" id="KW-0812">Transmembrane</keyword>
<sequence length="184" mass="19676">VLIQNITMLEVWNSVLAQIEALTGITSYAVIFTVAFAVAVSVPVGLLALASRIAASRNLDDTKLNFARFGYALIPLDVAAHLAHNLFHLLAEGGSVYYTVGALVGVGGTGGDPALMSTGAIQVLQFALLALGVAGSLYTARRIAHRRYRTASRRRSTLIPYVAIIVLLGAINVWMFLLPMAHRM</sequence>
<accession>A0A7Y6A2Z2</accession>
<feature type="non-terminal residue" evidence="2">
    <location>
        <position position="1"/>
    </location>
</feature>
<evidence type="ECO:0000313" key="3">
    <source>
        <dbReference type="Proteomes" id="UP000565724"/>
    </source>
</evidence>
<protein>
    <submittedName>
        <fullName evidence="2">4Fe-4S binding protein</fullName>
    </submittedName>
</protein>
<dbReference type="EMBL" id="JABMCI010000069">
    <property type="protein sequence ID" value="NUU18781.1"/>
    <property type="molecule type" value="Genomic_DNA"/>
</dbReference>
<name>A0A7Y6A2Z2_9CELL</name>
<feature type="transmembrane region" description="Helical" evidence="1">
    <location>
        <begin position="158"/>
        <end position="177"/>
    </location>
</feature>